<keyword evidence="1" id="KW-0238">DNA-binding</keyword>
<comment type="caution">
    <text evidence="4">The sequence shown here is derived from an EMBL/GenBank/DDBJ whole genome shotgun (WGS) entry which is preliminary data.</text>
</comment>
<feature type="domain" description="Lsr2 DNA-binding" evidence="3">
    <location>
        <begin position="74"/>
        <end position="110"/>
    </location>
</feature>
<dbReference type="RefSeq" id="WP_109525757.1">
    <property type="nucleotide sequence ID" value="NZ_JBEXKW010000011.1"/>
</dbReference>
<dbReference type="InterPro" id="IPR042261">
    <property type="entry name" value="Lsr2-like_dimerization"/>
</dbReference>
<dbReference type="Pfam" id="PF11774">
    <property type="entry name" value="Lsr2"/>
    <property type="match status" value="1"/>
</dbReference>
<dbReference type="Gene3D" id="3.30.60.230">
    <property type="entry name" value="Lsr2, dimerization domain"/>
    <property type="match status" value="1"/>
</dbReference>
<evidence type="ECO:0000313" key="4">
    <source>
        <dbReference type="EMBL" id="MEV0708024.1"/>
    </source>
</evidence>
<accession>A0ABV3FRH2</accession>
<dbReference type="EMBL" id="JBFAKC010000004">
    <property type="protein sequence ID" value="MEV0708024.1"/>
    <property type="molecule type" value="Genomic_DNA"/>
</dbReference>
<dbReference type="Pfam" id="PF23359">
    <property type="entry name" value="Lsr2_DNA-bd"/>
    <property type="match status" value="1"/>
</dbReference>
<name>A0ABV3FRH2_9NOCA</name>
<dbReference type="InterPro" id="IPR036625">
    <property type="entry name" value="E3-bd_dom_sf"/>
</dbReference>
<feature type="domain" description="Lsr2 dimerization" evidence="2">
    <location>
        <begin position="1"/>
        <end position="59"/>
    </location>
</feature>
<evidence type="ECO:0000313" key="5">
    <source>
        <dbReference type="Proteomes" id="UP001551695"/>
    </source>
</evidence>
<dbReference type="Gene3D" id="4.10.320.10">
    <property type="entry name" value="E3-binding domain"/>
    <property type="match status" value="1"/>
</dbReference>
<reference evidence="4 5" key="1">
    <citation type="submission" date="2024-06" db="EMBL/GenBank/DDBJ databases">
        <title>The Natural Products Discovery Center: Release of the First 8490 Sequenced Strains for Exploring Actinobacteria Biosynthetic Diversity.</title>
        <authorList>
            <person name="Kalkreuter E."/>
            <person name="Kautsar S.A."/>
            <person name="Yang D."/>
            <person name="Bader C.D."/>
            <person name="Teijaro C.N."/>
            <person name="Fluegel L."/>
            <person name="Davis C.M."/>
            <person name="Simpson J.R."/>
            <person name="Lauterbach L."/>
            <person name="Steele A.D."/>
            <person name="Gui C."/>
            <person name="Meng S."/>
            <person name="Li G."/>
            <person name="Viehrig K."/>
            <person name="Ye F."/>
            <person name="Su P."/>
            <person name="Kiefer A.F."/>
            <person name="Nichols A."/>
            <person name="Cepeda A.J."/>
            <person name="Yan W."/>
            <person name="Fan B."/>
            <person name="Jiang Y."/>
            <person name="Adhikari A."/>
            <person name="Zheng C.-J."/>
            <person name="Schuster L."/>
            <person name="Cowan T.M."/>
            <person name="Smanski M.J."/>
            <person name="Chevrette M.G."/>
            <person name="De Carvalho L.P.S."/>
            <person name="Shen B."/>
        </authorList>
    </citation>
    <scope>NUCLEOTIDE SEQUENCE [LARGE SCALE GENOMIC DNA]</scope>
    <source>
        <strain evidence="4 5">NPDC050403</strain>
    </source>
</reference>
<dbReference type="InterPro" id="IPR055370">
    <property type="entry name" value="Lsr2_DNA-bd"/>
</dbReference>
<protein>
    <submittedName>
        <fullName evidence="4">Lsr2 family protein</fullName>
    </submittedName>
</protein>
<sequence>MAEKVTVTLVDDFDGTSIADETVQFSLDGVHYEIDLSTANATELRELLGPWVENARRTGGRTKRSLIAKVPSASDRERSAVIRDWARQNGHPVSSRGRVASGVVEAYERATA</sequence>
<organism evidence="4 5">
    <name type="scientific">Nocardia aurea</name>
    <dbReference type="NCBI Taxonomy" id="2144174"/>
    <lineage>
        <taxon>Bacteria</taxon>
        <taxon>Bacillati</taxon>
        <taxon>Actinomycetota</taxon>
        <taxon>Actinomycetes</taxon>
        <taxon>Mycobacteriales</taxon>
        <taxon>Nocardiaceae</taxon>
        <taxon>Nocardia</taxon>
    </lineage>
</organism>
<gene>
    <name evidence="4" type="ORF">AB0I48_10700</name>
</gene>
<dbReference type="Proteomes" id="UP001551695">
    <property type="component" value="Unassembled WGS sequence"/>
</dbReference>
<evidence type="ECO:0000259" key="2">
    <source>
        <dbReference type="Pfam" id="PF11774"/>
    </source>
</evidence>
<dbReference type="InterPro" id="IPR024412">
    <property type="entry name" value="Lsr2_dim_dom"/>
</dbReference>
<keyword evidence="5" id="KW-1185">Reference proteome</keyword>
<evidence type="ECO:0000256" key="1">
    <source>
        <dbReference type="ARBA" id="ARBA00023125"/>
    </source>
</evidence>
<proteinExistence type="predicted"/>
<evidence type="ECO:0000259" key="3">
    <source>
        <dbReference type="Pfam" id="PF23359"/>
    </source>
</evidence>